<dbReference type="Gene3D" id="1.10.3720.10">
    <property type="entry name" value="MetI-like"/>
    <property type="match status" value="1"/>
</dbReference>
<dbReference type="InterPro" id="IPR035906">
    <property type="entry name" value="MetI-like_sf"/>
</dbReference>
<keyword evidence="2 7" id="KW-0813">Transport</keyword>
<dbReference type="CDD" id="cd06261">
    <property type="entry name" value="TM_PBP2"/>
    <property type="match status" value="1"/>
</dbReference>
<evidence type="ECO:0000256" key="5">
    <source>
        <dbReference type="ARBA" id="ARBA00022989"/>
    </source>
</evidence>
<feature type="domain" description="ABC transmembrane type-1" evidence="8">
    <location>
        <begin position="71"/>
        <end position="260"/>
    </location>
</feature>
<feature type="transmembrane region" description="Helical" evidence="7">
    <location>
        <begin position="136"/>
        <end position="156"/>
    </location>
</feature>
<dbReference type="GO" id="GO:0005886">
    <property type="term" value="C:plasma membrane"/>
    <property type="evidence" value="ECO:0007669"/>
    <property type="project" value="UniProtKB-SubCell"/>
</dbReference>
<keyword evidence="4 7" id="KW-0812">Transmembrane</keyword>
<feature type="transmembrane region" description="Helical" evidence="7">
    <location>
        <begin position="241"/>
        <end position="260"/>
    </location>
</feature>
<dbReference type="Pfam" id="PF00528">
    <property type="entry name" value="BPD_transp_1"/>
    <property type="match status" value="1"/>
</dbReference>
<dbReference type="Proteomes" id="UP000198833">
    <property type="component" value="Unassembled WGS sequence"/>
</dbReference>
<feature type="transmembrane region" description="Helical" evidence="7">
    <location>
        <begin position="12"/>
        <end position="31"/>
    </location>
</feature>
<name>A0A1H9B1P4_9LACT</name>
<keyword evidence="5 7" id="KW-1133">Transmembrane helix</keyword>
<protein>
    <submittedName>
        <fullName evidence="9">Carbohydrate ABC transporter membrane protein 2, CUT1 family</fullName>
    </submittedName>
</protein>
<evidence type="ECO:0000313" key="10">
    <source>
        <dbReference type="Proteomes" id="UP000198833"/>
    </source>
</evidence>
<keyword evidence="6 7" id="KW-0472">Membrane</keyword>
<feature type="transmembrane region" description="Helical" evidence="7">
    <location>
        <begin position="106"/>
        <end position="124"/>
    </location>
</feature>
<gene>
    <name evidence="9" type="ORF">SAMN04488558_102143</name>
</gene>
<evidence type="ECO:0000259" key="8">
    <source>
        <dbReference type="PROSITE" id="PS50928"/>
    </source>
</evidence>
<dbReference type="PROSITE" id="PS50928">
    <property type="entry name" value="ABC_TM1"/>
    <property type="match status" value="1"/>
</dbReference>
<dbReference type="InterPro" id="IPR000515">
    <property type="entry name" value="MetI-like"/>
</dbReference>
<evidence type="ECO:0000313" key="9">
    <source>
        <dbReference type="EMBL" id="SEP82779.1"/>
    </source>
</evidence>
<proteinExistence type="inferred from homology"/>
<dbReference type="EMBL" id="FOEN01000002">
    <property type="protein sequence ID" value="SEP82779.1"/>
    <property type="molecule type" value="Genomic_DNA"/>
</dbReference>
<keyword evidence="10" id="KW-1185">Reference proteome</keyword>
<feature type="transmembrane region" description="Helical" evidence="7">
    <location>
        <begin position="194"/>
        <end position="214"/>
    </location>
</feature>
<evidence type="ECO:0000256" key="3">
    <source>
        <dbReference type="ARBA" id="ARBA00022475"/>
    </source>
</evidence>
<dbReference type="OrthoDB" id="9771544at2"/>
<keyword evidence="3" id="KW-1003">Cell membrane</keyword>
<organism evidence="9 10">
    <name type="scientific">Ignavigranum ruoffiae</name>
    <dbReference type="NCBI Taxonomy" id="89093"/>
    <lineage>
        <taxon>Bacteria</taxon>
        <taxon>Bacillati</taxon>
        <taxon>Bacillota</taxon>
        <taxon>Bacilli</taxon>
        <taxon>Lactobacillales</taxon>
        <taxon>Aerococcaceae</taxon>
        <taxon>Ignavigranum</taxon>
    </lineage>
</organism>
<dbReference type="RefSeq" id="WP_092570588.1">
    <property type="nucleotide sequence ID" value="NZ_FOEN01000002.1"/>
</dbReference>
<evidence type="ECO:0000256" key="7">
    <source>
        <dbReference type="RuleBase" id="RU363032"/>
    </source>
</evidence>
<sequence length="275" mass="30845">MHRRQQPSTILRYVLLTLGGILMVIPFYWMLATSLKSPGEVAQIPPTWLPKSWLFSNYVKALKTAPFARYFLNSLFVTTITTVGELFTSILAAFAFAKMKFWGKNVLFILLLSTMMVPGELMTIPNFVTLSKLNLINTYGALIIPWLASVFSVFTLKQSFESIPDALYYAAKVDGSSDWRFLWEVMVPLSKSTLMAVMILKVIGSWNSFMWPLIVTNDKSLRTLPVGLQAFTTEAGTNFELLMAASTLVIVPMVVIYLLLQKYIVQGISRAGIKG</sequence>
<comment type="subcellular location">
    <subcellularLocation>
        <location evidence="1 7">Cell membrane</location>
        <topology evidence="1 7">Multi-pass membrane protein</topology>
    </subcellularLocation>
</comment>
<evidence type="ECO:0000256" key="2">
    <source>
        <dbReference type="ARBA" id="ARBA00022448"/>
    </source>
</evidence>
<feature type="transmembrane region" description="Helical" evidence="7">
    <location>
        <begin position="70"/>
        <end position="94"/>
    </location>
</feature>
<accession>A0A1H9B1P4</accession>
<dbReference type="PANTHER" id="PTHR43744">
    <property type="entry name" value="ABC TRANSPORTER PERMEASE PROTEIN MG189-RELATED-RELATED"/>
    <property type="match status" value="1"/>
</dbReference>
<dbReference type="STRING" id="89093.SAMN04488558_102143"/>
<evidence type="ECO:0000256" key="4">
    <source>
        <dbReference type="ARBA" id="ARBA00022692"/>
    </source>
</evidence>
<comment type="similarity">
    <text evidence="7">Belongs to the binding-protein-dependent transport system permease family.</text>
</comment>
<reference evidence="9 10" key="1">
    <citation type="submission" date="2016-10" db="EMBL/GenBank/DDBJ databases">
        <authorList>
            <person name="de Groot N.N."/>
        </authorList>
    </citation>
    <scope>NUCLEOTIDE SEQUENCE [LARGE SCALE GENOMIC DNA]</scope>
    <source>
        <strain evidence="9 10">DSM 15695</strain>
    </source>
</reference>
<evidence type="ECO:0000256" key="1">
    <source>
        <dbReference type="ARBA" id="ARBA00004651"/>
    </source>
</evidence>
<dbReference type="GO" id="GO:0055085">
    <property type="term" value="P:transmembrane transport"/>
    <property type="evidence" value="ECO:0007669"/>
    <property type="project" value="InterPro"/>
</dbReference>
<evidence type="ECO:0000256" key="6">
    <source>
        <dbReference type="ARBA" id="ARBA00023136"/>
    </source>
</evidence>
<dbReference type="SUPFAM" id="SSF161098">
    <property type="entry name" value="MetI-like"/>
    <property type="match status" value="1"/>
</dbReference>
<dbReference type="PANTHER" id="PTHR43744:SF12">
    <property type="entry name" value="ABC TRANSPORTER PERMEASE PROTEIN MG189-RELATED"/>
    <property type="match status" value="1"/>
</dbReference>
<dbReference type="AlphaFoldDB" id="A0A1H9B1P4"/>